<dbReference type="SUPFAM" id="SSF51351">
    <property type="entry name" value="Triosephosphate isomerase (TIM)"/>
    <property type="match status" value="1"/>
</dbReference>
<keyword evidence="8 9" id="KW-0413">Isomerase</keyword>
<dbReference type="GO" id="GO:0046166">
    <property type="term" value="P:glyceraldehyde-3-phosphate biosynthetic process"/>
    <property type="evidence" value="ECO:0007669"/>
    <property type="project" value="TreeGrafter"/>
</dbReference>
<dbReference type="Gene3D" id="3.20.20.70">
    <property type="entry name" value="Aldolase class I"/>
    <property type="match status" value="1"/>
</dbReference>
<dbReference type="PROSITE" id="PS51440">
    <property type="entry name" value="TIM_2"/>
    <property type="match status" value="1"/>
</dbReference>
<dbReference type="InterPro" id="IPR000652">
    <property type="entry name" value="Triosephosphate_isomerase"/>
</dbReference>
<dbReference type="PANTHER" id="PTHR21139:SF42">
    <property type="entry name" value="TRIOSEPHOSPHATE ISOMERASE"/>
    <property type="match status" value="1"/>
</dbReference>
<comment type="pathway">
    <text evidence="9 10">Carbohydrate biosynthesis; gluconeogenesis.</text>
</comment>
<dbReference type="HAMAP" id="MF_00147_B">
    <property type="entry name" value="TIM_B"/>
    <property type="match status" value="1"/>
</dbReference>
<dbReference type="Proteomes" id="UP000192872">
    <property type="component" value="Unassembled WGS sequence"/>
</dbReference>
<dbReference type="NCBIfam" id="TIGR00419">
    <property type="entry name" value="tim"/>
    <property type="match status" value="1"/>
</dbReference>
<name>A0A1W9I041_9HYPH</name>
<evidence type="ECO:0000256" key="4">
    <source>
        <dbReference type="ARBA" id="ARBA00007422"/>
    </source>
</evidence>
<dbReference type="GO" id="GO:0005829">
    <property type="term" value="C:cytosol"/>
    <property type="evidence" value="ECO:0007669"/>
    <property type="project" value="TreeGrafter"/>
</dbReference>
<keyword evidence="5 9" id="KW-0312">Gluconeogenesis</keyword>
<dbReference type="GO" id="GO:0006096">
    <property type="term" value="P:glycolytic process"/>
    <property type="evidence" value="ECO:0007669"/>
    <property type="project" value="UniProtKB-UniRule"/>
</dbReference>
<dbReference type="InterPro" id="IPR035990">
    <property type="entry name" value="TIM_sf"/>
</dbReference>
<feature type="binding site" evidence="9">
    <location>
        <begin position="12"/>
        <end position="14"/>
    </location>
    <ligand>
        <name>substrate</name>
    </ligand>
</feature>
<comment type="pathway">
    <text evidence="2 9 10">Carbohydrate degradation; glycolysis; D-glyceraldehyde 3-phosphate from glycerone phosphate: step 1/1.</text>
</comment>
<comment type="function">
    <text evidence="9">Involved in the gluconeogenesis. Catalyzes stereospecifically the conversion of dihydroxyacetone phosphate (DHAP) to D-glyceraldehyde-3-phosphate (G3P).</text>
</comment>
<evidence type="ECO:0000256" key="10">
    <source>
        <dbReference type="RuleBase" id="RU363013"/>
    </source>
</evidence>
<dbReference type="EC" id="5.3.1.1" evidence="9 10"/>
<dbReference type="InterPro" id="IPR020861">
    <property type="entry name" value="Triosephosphate_isomerase_AS"/>
</dbReference>
<evidence type="ECO:0000256" key="3">
    <source>
        <dbReference type="ARBA" id="ARBA00004939"/>
    </source>
</evidence>
<dbReference type="UniPathway" id="UPA00138"/>
<organism evidence="11 12">
    <name type="scientific">Candidatus Raskinella chloraquaticus</name>
    <dbReference type="NCBI Taxonomy" id="1951219"/>
    <lineage>
        <taxon>Bacteria</taxon>
        <taxon>Pseudomonadati</taxon>
        <taxon>Pseudomonadota</taxon>
        <taxon>Alphaproteobacteria</taxon>
        <taxon>Hyphomicrobiales</taxon>
        <taxon>Phreatobacteraceae</taxon>
        <taxon>Candidatus Raskinella</taxon>
    </lineage>
</organism>
<evidence type="ECO:0000256" key="5">
    <source>
        <dbReference type="ARBA" id="ARBA00022432"/>
    </source>
</evidence>
<dbReference type="EMBL" id="LWDL01000011">
    <property type="protein sequence ID" value="OQW52932.1"/>
    <property type="molecule type" value="Genomic_DNA"/>
</dbReference>
<dbReference type="GO" id="GO:0019563">
    <property type="term" value="P:glycerol catabolic process"/>
    <property type="evidence" value="ECO:0007669"/>
    <property type="project" value="TreeGrafter"/>
</dbReference>
<dbReference type="AlphaFoldDB" id="A0A1W9I041"/>
<gene>
    <name evidence="9" type="primary">tpiA</name>
    <name evidence="11" type="ORF">A4S15_05925</name>
</gene>
<comment type="catalytic activity">
    <reaction evidence="1">
        <text>L-erythrulose 1-phosphate = D-erythrulose 4-phosphate</text>
        <dbReference type="Rhea" id="RHEA:49588"/>
        <dbReference type="ChEBI" id="CHEBI:58002"/>
        <dbReference type="ChEBI" id="CHEBI:90796"/>
        <dbReference type="EC" id="5.3.1.33"/>
    </reaction>
</comment>
<dbReference type="Pfam" id="PF00121">
    <property type="entry name" value="TIM"/>
    <property type="match status" value="1"/>
</dbReference>
<evidence type="ECO:0000256" key="8">
    <source>
        <dbReference type="ARBA" id="ARBA00023235"/>
    </source>
</evidence>
<accession>A0A1W9I041</accession>
<feature type="active site" description="Electrophile" evidence="9">
    <location>
        <position position="97"/>
    </location>
</feature>
<keyword evidence="6 9" id="KW-0963">Cytoplasm</keyword>
<feature type="binding site" evidence="9">
    <location>
        <begin position="232"/>
        <end position="233"/>
    </location>
    <ligand>
        <name>substrate</name>
    </ligand>
</feature>
<dbReference type="FunFam" id="3.20.20.70:FF:000016">
    <property type="entry name" value="Triosephosphate isomerase"/>
    <property type="match status" value="1"/>
</dbReference>
<protein>
    <recommendedName>
        <fullName evidence="9 10">Triosephosphate isomerase</fullName>
        <shortName evidence="9">TIM</shortName>
        <shortName evidence="9">TPI</shortName>
        <ecNumber evidence="9 10">5.3.1.1</ecNumber>
    </recommendedName>
    <alternativeName>
        <fullName evidence="9">Triose-phosphate isomerase</fullName>
    </alternativeName>
</protein>
<comment type="catalytic activity">
    <reaction evidence="9 10">
        <text>D-glyceraldehyde 3-phosphate = dihydroxyacetone phosphate</text>
        <dbReference type="Rhea" id="RHEA:18585"/>
        <dbReference type="ChEBI" id="CHEBI:57642"/>
        <dbReference type="ChEBI" id="CHEBI:59776"/>
        <dbReference type="EC" id="5.3.1.1"/>
    </reaction>
</comment>
<dbReference type="PANTHER" id="PTHR21139">
    <property type="entry name" value="TRIOSEPHOSPHATE ISOMERASE"/>
    <property type="match status" value="1"/>
</dbReference>
<evidence type="ECO:0000256" key="1">
    <source>
        <dbReference type="ARBA" id="ARBA00000148"/>
    </source>
</evidence>
<evidence type="ECO:0000313" key="11">
    <source>
        <dbReference type="EMBL" id="OQW52932.1"/>
    </source>
</evidence>
<comment type="subcellular location">
    <subcellularLocation>
        <location evidence="9 10">Cytoplasm</location>
    </subcellularLocation>
</comment>
<evidence type="ECO:0000256" key="7">
    <source>
        <dbReference type="ARBA" id="ARBA00023152"/>
    </source>
</evidence>
<evidence type="ECO:0000313" key="12">
    <source>
        <dbReference type="Proteomes" id="UP000192872"/>
    </source>
</evidence>
<comment type="caution">
    <text evidence="11">The sequence shown here is derived from an EMBL/GenBank/DDBJ whole genome shotgun (WGS) entry which is preliminary data.</text>
</comment>
<comment type="similarity">
    <text evidence="4 9 10">Belongs to the triosephosphate isomerase family.</text>
</comment>
<proteinExistence type="inferred from homology"/>
<dbReference type="InterPro" id="IPR013785">
    <property type="entry name" value="Aldolase_TIM"/>
</dbReference>
<dbReference type="CDD" id="cd00311">
    <property type="entry name" value="TIM"/>
    <property type="match status" value="1"/>
</dbReference>
<evidence type="ECO:0000256" key="9">
    <source>
        <dbReference type="HAMAP-Rule" id="MF_00147"/>
    </source>
</evidence>
<evidence type="ECO:0000256" key="2">
    <source>
        <dbReference type="ARBA" id="ARBA00004680"/>
    </source>
</evidence>
<dbReference type="STRING" id="1827387.A4S15_05925"/>
<sequence length="251" mass="26652">MKTNSRQLIAGNWKMNGLVDSLSGFQTLVATLDKEEPPANVLLCPPVSLLATFASAGRGKVHLGGQDCHDAAKGAFTGDISAEMLKNAGATFVIIGHSERRQYHHEGNDLIAAKLKAAWRAGLHPILCIGETLAQREAGETLRVLSGQLDSVLDDKIAKDDLTIAYEPVWAIGTGKTPTNEEIEQTHSFIRTCLTKISAELAAKPVLYGGSVNPQNARGILALPHVGGALVGGASLKTVEFLEIIRSANVQ</sequence>
<feature type="binding site" evidence="9">
    <location>
        <position position="211"/>
    </location>
    <ligand>
        <name>substrate</name>
    </ligand>
</feature>
<evidence type="ECO:0000256" key="6">
    <source>
        <dbReference type="ARBA" id="ARBA00022490"/>
    </source>
</evidence>
<reference evidence="11 12" key="1">
    <citation type="journal article" date="2017" name="Water Res.">
        <title>Comammox in drinking water systems.</title>
        <authorList>
            <person name="Wang Y."/>
            <person name="Ma L."/>
            <person name="Mao Y."/>
            <person name="Jiang X."/>
            <person name="Xia Y."/>
            <person name="Yu K."/>
            <person name="Li B."/>
            <person name="Zhang T."/>
        </authorList>
    </citation>
    <scope>NUCLEOTIDE SEQUENCE [LARGE SCALE GENOMIC DNA]</scope>
    <source>
        <strain evidence="11">SG_bin8</strain>
    </source>
</reference>
<dbReference type="UniPathway" id="UPA00109">
    <property type="reaction ID" value="UER00189"/>
</dbReference>
<comment type="subunit">
    <text evidence="9 10">Homodimer.</text>
</comment>
<comment type="pathway">
    <text evidence="3">Carbohydrate metabolism; erythritol degradation.</text>
</comment>
<dbReference type="GO" id="GO:0004807">
    <property type="term" value="F:triose-phosphate isomerase activity"/>
    <property type="evidence" value="ECO:0007669"/>
    <property type="project" value="UniProtKB-UniRule"/>
</dbReference>
<keyword evidence="7 9" id="KW-0324">Glycolysis</keyword>
<dbReference type="GO" id="GO:0006094">
    <property type="term" value="P:gluconeogenesis"/>
    <property type="evidence" value="ECO:0007669"/>
    <property type="project" value="UniProtKB-UniRule"/>
</dbReference>
<dbReference type="InterPro" id="IPR022896">
    <property type="entry name" value="TrioseP_Isoase_bac/euk"/>
</dbReference>
<feature type="active site" description="Proton acceptor" evidence="9">
    <location>
        <position position="167"/>
    </location>
</feature>
<dbReference type="RefSeq" id="WP_376801066.1">
    <property type="nucleotide sequence ID" value="NZ_DBNB01000039.1"/>
</dbReference>
<feature type="binding site" evidence="9">
    <location>
        <position position="173"/>
    </location>
    <ligand>
        <name>substrate</name>
    </ligand>
</feature>
<dbReference type="PROSITE" id="PS00171">
    <property type="entry name" value="TIM_1"/>
    <property type="match status" value="1"/>
</dbReference>